<dbReference type="Gene3D" id="3.30.450.40">
    <property type="match status" value="1"/>
</dbReference>
<dbReference type="Proteomes" id="UP000321685">
    <property type="component" value="Unassembled WGS sequence"/>
</dbReference>
<keyword evidence="1" id="KW-0808">Transferase</keyword>
<evidence type="ECO:0000313" key="7">
    <source>
        <dbReference type="Proteomes" id="UP000321685"/>
    </source>
</evidence>
<keyword evidence="7" id="KW-1185">Reference proteome</keyword>
<dbReference type="InterPro" id="IPR036388">
    <property type="entry name" value="WH-like_DNA-bd_sf"/>
</dbReference>
<dbReference type="SUPFAM" id="SSF52172">
    <property type="entry name" value="CheY-like"/>
    <property type="match status" value="1"/>
</dbReference>
<dbReference type="EMBL" id="BJVJ01000065">
    <property type="protein sequence ID" value="GEL25826.1"/>
    <property type="molecule type" value="Genomic_DNA"/>
</dbReference>
<protein>
    <recommendedName>
        <fullName evidence="5">ANTAR domain-containing protein</fullName>
    </recommendedName>
</protein>
<evidence type="ECO:0000256" key="4">
    <source>
        <dbReference type="ARBA" id="ARBA00023163"/>
    </source>
</evidence>
<dbReference type="PIRSF" id="PIRSF036625">
    <property type="entry name" value="GAF_ANTAR"/>
    <property type="match status" value="1"/>
</dbReference>
<dbReference type="SUPFAM" id="SSF55781">
    <property type="entry name" value="GAF domain-like"/>
    <property type="match status" value="1"/>
</dbReference>
<feature type="domain" description="ANTAR" evidence="5">
    <location>
        <begin position="180"/>
        <end position="241"/>
    </location>
</feature>
<proteinExistence type="predicted"/>
<evidence type="ECO:0000256" key="2">
    <source>
        <dbReference type="ARBA" id="ARBA00022777"/>
    </source>
</evidence>
<dbReference type="GO" id="GO:0003723">
    <property type="term" value="F:RNA binding"/>
    <property type="evidence" value="ECO:0007669"/>
    <property type="project" value="InterPro"/>
</dbReference>
<dbReference type="InterPro" id="IPR011006">
    <property type="entry name" value="CheY-like_superfamily"/>
</dbReference>
<dbReference type="InterPro" id="IPR005561">
    <property type="entry name" value="ANTAR"/>
</dbReference>
<accession>A0A511DLY6</accession>
<sequence length="247" mass="26027">MSADEVSAGPSGAHSWAAEFSALAAALDSATSRSAALERIVAAGAALLPAADVVSISLRRADGSFLTPAWTAPLAQRLDELQYLLREGPCVLASRRAGVGMFESSDLGTDPLVSQWGPAAVLEGVRSALAVGLFAHEDPPRIGAINFFSFRRGALADADRDAAVVLAAHTAAVLHAYDDAEAAERENANLREALRNRDLIGQAKGILMEREGIGEDAAFDILRSVSQRMNVKLSEIARTVTGRHSEI</sequence>
<name>A0A511DLY6_9PSEU</name>
<dbReference type="Gene3D" id="1.10.10.10">
    <property type="entry name" value="Winged helix-like DNA-binding domain superfamily/Winged helix DNA-binding domain"/>
    <property type="match status" value="1"/>
</dbReference>
<organism evidence="6 7">
    <name type="scientific">Pseudonocardia sulfidoxydans NBRC 16205</name>
    <dbReference type="NCBI Taxonomy" id="1223511"/>
    <lineage>
        <taxon>Bacteria</taxon>
        <taxon>Bacillati</taxon>
        <taxon>Actinomycetota</taxon>
        <taxon>Actinomycetes</taxon>
        <taxon>Pseudonocardiales</taxon>
        <taxon>Pseudonocardiaceae</taxon>
        <taxon>Pseudonocardia</taxon>
    </lineage>
</organism>
<gene>
    <name evidence="6" type="ORF">PSU4_47800</name>
</gene>
<dbReference type="PROSITE" id="PS50921">
    <property type="entry name" value="ANTAR"/>
    <property type="match status" value="1"/>
</dbReference>
<dbReference type="InterPro" id="IPR012074">
    <property type="entry name" value="GAF_ANTAR"/>
</dbReference>
<reference evidence="6 7" key="1">
    <citation type="submission" date="2019-07" db="EMBL/GenBank/DDBJ databases">
        <title>Whole genome shotgun sequence of Pseudonocardia sulfidoxydans NBRC 16205.</title>
        <authorList>
            <person name="Hosoyama A."/>
            <person name="Uohara A."/>
            <person name="Ohji S."/>
            <person name="Ichikawa N."/>
        </authorList>
    </citation>
    <scope>NUCLEOTIDE SEQUENCE [LARGE SCALE GENOMIC DNA]</scope>
    <source>
        <strain evidence="6 7">NBRC 16205</strain>
    </source>
</reference>
<keyword evidence="3" id="KW-0805">Transcription regulation</keyword>
<dbReference type="InterPro" id="IPR003018">
    <property type="entry name" value="GAF"/>
</dbReference>
<dbReference type="OrthoDB" id="4629915at2"/>
<comment type="caution">
    <text evidence="6">The sequence shown here is derived from an EMBL/GenBank/DDBJ whole genome shotgun (WGS) entry which is preliminary data.</text>
</comment>
<dbReference type="Pfam" id="PF03861">
    <property type="entry name" value="ANTAR"/>
    <property type="match status" value="1"/>
</dbReference>
<dbReference type="SMART" id="SM01012">
    <property type="entry name" value="ANTAR"/>
    <property type="match status" value="1"/>
</dbReference>
<keyword evidence="4" id="KW-0804">Transcription</keyword>
<evidence type="ECO:0000259" key="5">
    <source>
        <dbReference type="PROSITE" id="PS50921"/>
    </source>
</evidence>
<dbReference type="GO" id="GO:0016301">
    <property type="term" value="F:kinase activity"/>
    <property type="evidence" value="ECO:0007669"/>
    <property type="project" value="UniProtKB-KW"/>
</dbReference>
<dbReference type="AlphaFoldDB" id="A0A511DLY6"/>
<evidence type="ECO:0000256" key="1">
    <source>
        <dbReference type="ARBA" id="ARBA00022679"/>
    </source>
</evidence>
<evidence type="ECO:0000313" key="6">
    <source>
        <dbReference type="EMBL" id="GEL25826.1"/>
    </source>
</evidence>
<keyword evidence="2" id="KW-0418">Kinase</keyword>
<dbReference type="InterPro" id="IPR029016">
    <property type="entry name" value="GAF-like_dom_sf"/>
</dbReference>
<dbReference type="RefSeq" id="WP_147112729.1">
    <property type="nucleotide sequence ID" value="NZ_BJVJ01000065.1"/>
</dbReference>
<dbReference type="Pfam" id="PF13185">
    <property type="entry name" value="GAF_2"/>
    <property type="match status" value="1"/>
</dbReference>
<evidence type="ECO:0000256" key="3">
    <source>
        <dbReference type="ARBA" id="ARBA00023015"/>
    </source>
</evidence>